<dbReference type="RefSeq" id="WP_301191911.1">
    <property type="nucleotide sequence ID" value="NZ_JAPDPJ010000051.1"/>
</dbReference>
<comment type="caution">
    <text evidence="2">The sequence shown here is derived from an EMBL/GenBank/DDBJ whole genome shotgun (WGS) entry which is preliminary data.</text>
</comment>
<organism evidence="2 3">
    <name type="scientific">Plebeiibacterium sediminum</name>
    <dbReference type="NCBI Taxonomy" id="2992112"/>
    <lineage>
        <taxon>Bacteria</taxon>
        <taxon>Pseudomonadati</taxon>
        <taxon>Bacteroidota</taxon>
        <taxon>Bacteroidia</taxon>
        <taxon>Marinilabiliales</taxon>
        <taxon>Marinilabiliaceae</taxon>
        <taxon>Plebeiibacterium</taxon>
    </lineage>
</organism>
<dbReference type="Gene3D" id="3.40.50.300">
    <property type="entry name" value="P-loop containing nucleotide triphosphate hydrolases"/>
    <property type="match status" value="1"/>
</dbReference>
<dbReference type="SUPFAM" id="SSF52540">
    <property type="entry name" value="P-loop containing nucleoside triphosphate hydrolases"/>
    <property type="match status" value="1"/>
</dbReference>
<dbReference type="InterPro" id="IPR027417">
    <property type="entry name" value="P-loop_NTPase"/>
</dbReference>
<dbReference type="InterPro" id="IPR002586">
    <property type="entry name" value="CobQ/CobB/MinD/ParA_Nub-bd_dom"/>
</dbReference>
<dbReference type="Pfam" id="PF01656">
    <property type="entry name" value="CbiA"/>
    <property type="match status" value="1"/>
</dbReference>
<evidence type="ECO:0000259" key="1">
    <source>
        <dbReference type="Pfam" id="PF01656"/>
    </source>
</evidence>
<keyword evidence="3" id="KW-1185">Reference proteome</keyword>
<name>A0AAE3M869_9BACT</name>
<evidence type="ECO:0000313" key="3">
    <source>
        <dbReference type="Proteomes" id="UP001209229"/>
    </source>
</evidence>
<feature type="domain" description="CobQ/CobB/MinD/ParA nucleotide binding" evidence="1">
    <location>
        <begin position="7"/>
        <end position="142"/>
    </location>
</feature>
<accession>A0AAE3M869</accession>
<dbReference type="Proteomes" id="UP001209229">
    <property type="component" value="Unassembled WGS sequence"/>
</dbReference>
<evidence type="ECO:0000313" key="2">
    <source>
        <dbReference type="EMBL" id="MCW3788350.1"/>
    </source>
</evidence>
<sequence length="236" mass="26096">MKKITFILQSKGGVGKSTLTYVLANKYLQKEDTVFVDMDNESNTSSQQLSFVKKKISQNLIDQNTKNIDRSGFDQFFENFLSSEKTSSAVCDLGATTSEQFLVFIKNDGGAKMLDALHEMGIEVQICCVISGLNAFAASSTYCKDLFKALAAVKKIKKIIIKNNFFPFNAEQDTALIKLAHASSSDLIDFNIVPNNVPGTLKEIHALMEQGKPISEAKTFTKIRIKDSIESLTIDI</sequence>
<protein>
    <submittedName>
        <fullName evidence="2">AAA family ATPase</fullName>
    </submittedName>
</protein>
<proteinExistence type="predicted"/>
<gene>
    <name evidence="2" type="ORF">OM075_17915</name>
</gene>
<reference evidence="2" key="1">
    <citation type="submission" date="2022-10" db="EMBL/GenBank/DDBJ databases">
        <authorList>
            <person name="Yu W.X."/>
        </authorList>
    </citation>
    <scope>NUCLEOTIDE SEQUENCE</scope>
    <source>
        <strain evidence="2">AAT</strain>
    </source>
</reference>
<dbReference type="AlphaFoldDB" id="A0AAE3M869"/>
<dbReference type="EMBL" id="JAPDPJ010000051">
    <property type="protein sequence ID" value="MCW3788350.1"/>
    <property type="molecule type" value="Genomic_DNA"/>
</dbReference>